<dbReference type="PANTHER" id="PTHR43792:SF1">
    <property type="entry name" value="N-ACETYLTRANSFERASE DOMAIN-CONTAINING PROTEIN"/>
    <property type="match status" value="1"/>
</dbReference>
<organism evidence="2 3">
    <name type="scientific">Ornithinibacillus salinisoli</name>
    <dbReference type="NCBI Taxonomy" id="1848459"/>
    <lineage>
        <taxon>Bacteria</taxon>
        <taxon>Bacillati</taxon>
        <taxon>Bacillota</taxon>
        <taxon>Bacilli</taxon>
        <taxon>Bacillales</taxon>
        <taxon>Bacillaceae</taxon>
        <taxon>Ornithinibacillus</taxon>
    </lineage>
</organism>
<feature type="domain" description="N-acetyltransferase" evidence="1">
    <location>
        <begin position="7"/>
        <end position="141"/>
    </location>
</feature>
<keyword evidence="3" id="KW-1185">Reference proteome</keyword>
<proteinExistence type="predicted"/>
<dbReference type="EC" id="2.3.-.-" evidence="2"/>
<dbReference type="Proteomes" id="UP001597383">
    <property type="component" value="Unassembled WGS sequence"/>
</dbReference>
<accession>A0ABW4W2W2</accession>
<name>A0ABW4W2W2_9BACI</name>
<dbReference type="Pfam" id="PF13302">
    <property type="entry name" value="Acetyltransf_3"/>
    <property type="match status" value="1"/>
</dbReference>
<evidence type="ECO:0000259" key="1">
    <source>
        <dbReference type="Pfam" id="PF13302"/>
    </source>
</evidence>
<keyword evidence="2" id="KW-0808">Transferase</keyword>
<comment type="caution">
    <text evidence="2">The sequence shown here is derived from an EMBL/GenBank/DDBJ whole genome shotgun (WGS) entry which is preliminary data.</text>
</comment>
<dbReference type="GO" id="GO:0016746">
    <property type="term" value="F:acyltransferase activity"/>
    <property type="evidence" value="ECO:0007669"/>
    <property type="project" value="UniProtKB-KW"/>
</dbReference>
<evidence type="ECO:0000313" key="3">
    <source>
        <dbReference type="Proteomes" id="UP001597383"/>
    </source>
</evidence>
<dbReference type="InterPro" id="IPR000182">
    <property type="entry name" value="GNAT_dom"/>
</dbReference>
<sequence>MVKKVSLVSHNLKHAERMSSLSSDPYIKAALGLTDEQTSIEGTRGFIEFILEEEKLGRQFSRVILNETEDLIGVITLKNIDRRTNTCHIGTWIGYPYWGKGYNVLAKENILYTAFTELGLERVFAGAKTENIRSQKSQEKLPYVRIDVEMQFPEEHRKLEEEVQSPCVLNVIEKKDFLRCLSPTKFDK</sequence>
<dbReference type="RefSeq" id="WP_377558186.1">
    <property type="nucleotide sequence ID" value="NZ_JBHUHQ010000019.1"/>
</dbReference>
<reference evidence="3" key="1">
    <citation type="journal article" date="2019" name="Int. J. Syst. Evol. Microbiol.">
        <title>The Global Catalogue of Microorganisms (GCM) 10K type strain sequencing project: providing services to taxonomists for standard genome sequencing and annotation.</title>
        <authorList>
            <consortium name="The Broad Institute Genomics Platform"/>
            <consortium name="The Broad Institute Genome Sequencing Center for Infectious Disease"/>
            <person name="Wu L."/>
            <person name="Ma J."/>
        </authorList>
    </citation>
    <scope>NUCLEOTIDE SEQUENCE [LARGE SCALE GENOMIC DNA]</scope>
    <source>
        <strain evidence="3">R28</strain>
    </source>
</reference>
<dbReference type="InterPro" id="IPR016181">
    <property type="entry name" value="Acyl_CoA_acyltransferase"/>
</dbReference>
<dbReference type="SUPFAM" id="SSF55729">
    <property type="entry name" value="Acyl-CoA N-acyltransferases (Nat)"/>
    <property type="match status" value="1"/>
</dbReference>
<dbReference type="Gene3D" id="3.40.630.30">
    <property type="match status" value="1"/>
</dbReference>
<dbReference type="PANTHER" id="PTHR43792">
    <property type="entry name" value="GNAT FAMILY, PUTATIVE (AFU_ORTHOLOGUE AFUA_3G00765)-RELATED-RELATED"/>
    <property type="match status" value="1"/>
</dbReference>
<dbReference type="InterPro" id="IPR051531">
    <property type="entry name" value="N-acetyltransferase"/>
</dbReference>
<protein>
    <submittedName>
        <fullName evidence="2">GNAT family N-acetyltransferase</fullName>
        <ecNumber evidence="2">2.3.-.-</ecNumber>
    </submittedName>
</protein>
<keyword evidence="2" id="KW-0012">Acyltransferase</keyword>
<evidence type="ECO:0000313" key="2">
    <source>
        <dbReference type="EMBL" id="MFD2045436.1"/>
    </source>
</evidence>
<dbReference type="EMBL" id="JBHUHQ010000019">
    <property type="protein sequence ID" value="MFD2045436.1"/>
    <property type="molecule type" value="Genomic_DNA"/>
</dbReference>
<gene>
    <name evidence="2" type="ORF">ACFSJF_14245</name>
</gene>